<dbReference type="InterPro" id="IPR050216">
    <property type="entry name" value="LRR_domain-containing"/>
</dbReference>
<comment type="caution">
    <text evidence="11">The sequence shown here is derived from an EMBL/GenBank/DDBJ whole genome shotgun (WGS) entry which is preliminary data.</text>
</comment>
<dbReference type="Pfam" id="PF13920">
    <property type="entry name" value="zf-C3HC4_3"/>
    <property type="match status" value="1"/>
</dbReference>
<evidence type="ECO:0000259" key="10">
    <source>
        <dbReference type="PROSITE" id="PS50105"/>
    </source>
</evidence>
<evidence type="ECO:0000256" key="7">
    <source>
        <dbReference type="SAM" id="Coils"/>
    </source>
</evidence>
<feature type="domain" description="SAM" evidence="10">
    <location>
        <begin position="784"/>
        <end position="839"/>
    </location>
</feature>
<dbReference type="OrthoDB" id="1711136at2759"/>
<dbReference type="GO" id="GO:0008270">
    <property type="term" value="F:zinc ion binding"/>
    <property type="evidence" value="ECO:0007669"/>
    <property type="project" value="UniProtKB-KW"/>
</dbReference>
<dbReference type="InterPro" id="IPR032675">
    <property type="entry name" value="LRR_dom_sf"/>
</dbReference>
<dbReference type="STRING" id="400727.A0A2T7NMI3"/>
<name>A0A2T7NMI3_POMCA</name>
<evidence type="ECO:0000313" key="11">
    <source>
        <dbReference type="EMBL" id="PVD22379.1"/>
    </source>
</evidence>
<evidence type="ECO:0008006" key="13">
    <source>
        <dbReference type="Google" id="ProtNLM"/>
    </source>
</evidence>
<dbReference type="Pfam" id="PF07647">
    <property type="entry name" value="SAM_2"/>
    <property type="match status" value="1"/>
</dbReference>
<dbReference type="InterPro" id="IPR003591">
    <property type="entry name" value="Leu-rich_rpt_typical-subtyp"/>
</dbReference>
<evidence type="ECO:0000256" key="4">
    <source>
        <dbReference type="ARBA" id="ARBA00022771"/>
    </source>
</evidence>
<dbReference type="PANTHER" id="PTHR48051">
    <property type="match status" value="1"/>
</dbReference>
<dbReference type="FunFam" id="1.10.1170.10:FF:000002">
    <property type="entry name" value="Baculoviral IAP repeat containing 7"/>
    <property type="match status" value="1"/>
</dbReference>
<keyword evidence="3" id="KW-0677">Repeat</keyword>
<feature type="domain" description="RING-type" evidence="9">
    <location>
        <begin position="896"/>
        <end position="931"/>
    </location>
</feature>
<dbReference type="Proteomes" id="UP000245119">
    <property type="component" value="Linkage Group LG11"/>
</dbReference>
<keyword evidence="4 6" id="KW-0863">Zinc-finger</keyword>
<dbReference type="SUPFAM" id="SSF47769">
    <property type="entry name" value="SAM/Pointed domain"/>
    <property type="match status" value="1"/>
</dbReference>
<protein>
    <recommendedName>
        <fullName evidence="13">RING-type domain-containing protein</fullName>
    </recommendedName>
</protein>
<evidence type="ECO:0000256" key="8">
    <source>
        <dbReference type="SAM" id="MobiDB-lite"/>
    </source>
</evidence>
<dbReference type="InterPro" id="IPR001841">
    <property type="entry name" value="Znf_RING"/>
</dbReference>
<evidence type="ECO:0000313" key="12">
    <source>
        <dbReference type="Proteomes" id="UP000245119"/>
    </source>
</evidence>
<feature type="coiled-coil region" evidence="7">
    <location>
        <begin position="541"/>
        <end position="600"/>
    </location>
</feature>
<evidence type="ECO:0000256" key="5">
    <source>
        <dbReference type="ARBA" id="ARBA00022833"/>
    </source>
</evidence>
<accession>A0A2T7NMI3</accession>
<dbReference type="SMART" id="SM00369">
    <property type="entry name" value="LRR_TYP"/>
    <property type="match status" value="3"/>
</dbReference>
<keyword evidence="12" id="KW-1185">Reference proteome</keyword>
<keyword evidence="1" id="KW-0433">Leucine-rich repeat</keyword>
<dbReference type="InterPro" id="IPR055414">
    <property type="entry name" value="LRR_R13L4/SHOC2-like"/>
</dbReference>
<evidence type="ECO:0000256" key="6">
    <source>
        <dbReference type="PROSITE-ProRule" id="PRU00175"/>
    </source>
</evidence>
<dbReference type="InterPro" id="IPR001611">
    <property type="entry name" value="Leu-rich_rpt"/>
</dbReference>
<dbReference type="Pfam" id="PF23598">
    <property type="entry name" value="LRR_14"/>
    <property type="match status" value="1"/>
</dbReference>
<proteinExistence type="predicted"/>
<evidence type="ECO:0000256" key="3">
    <source>
        <dbReference type="ARBA" id="ARBA00022737"/>
    </source>
</evidence>
<dbReference type="PROSITE" id="PS50089">
    <property type="entry name" value="ZF_RING_2"/>
    <property type="match status" value="1"/>
</dbReference>
<dbReference type="InterPro" id="IPR013761">
    <property type="entry name" value="SAM/pointed_sf"/>
</dbReference>
<dbReference type="GO" id="GO:0005737">
    <property type="term" value="C:cytoplasm"/>
    <property type="evidence" value="ECO:0007669"/>
    <property type="project" value="TreeGrafter"/>
</dbReference>
<dbReference type="Gene3D" id="3.30.40.10">
    <property type="entry name" value="Zinc/RING finger domain, C3HC4 (zinc finger)"/>
    <property type="match status" value="1"/>
</dbReference>
<dbReference type="SUPFAM" id="SSF52058">
    <property type="entry name" value="L domain-like"/>
    <property type="match status" value="1"/>
</dbReference>
<evidence type="ECO:0000256" key="2">
    <source>
        <dbReference type="ARBA" id="ARBA00022723"/>
    </source>
</evidence>
<dbReference type="EMBL" id="PZQS01000011">
    <property type="protein sequence ID" value="PVD22379.1"/>
    <property type="molecule type" value="Genomic_DNA"/>
</dbReference>
<dbReference type="CDD" id="cd16515">
    <property type="entry name" value="RING-HC_LRSAM1"/>
    <property type="match status" value="1"/>
</dbReference>
<keyword evidence="2" id="KW-0479">Metal-binding</keyword>
<dbReference type="Gene3D" id="3.80.10.10">
    <property type="entry name" value="Ribonuclease Inhibitor"/>
    <property type="match status" value="1"/>
</dbReference>
<keyword evidence="5" id="KW-0862">Zinc</keyword>
<dbReference type="SMART" id="SM00364">
    <property type="entry name" value="LRR_BAC"/>
    <property type="match status" value="3"/>
</dbReference>
<feature type="coiled-coil region" evidence="7">
    <location>
        <begin position="726"/>
        <end position="753"/>
    </location>
</feature>
<keyword evidence="7" id="KW-0175">Coiled coil</keyword>
<reference evidence="11 12" key="1">
    <citation type="submission" date="2018-04" db="EMBL/GenBank/DDBJ databases">
        <title>The genome of golden apple snail Pomacea canaliculata provides insight into stress tolerance and invasive adaptation.</title>
        <authorList>
            <person name="Liu C."/>
            <person name="Liu B."/>
            <person name="Ren Y."/>
            <person name="Zhang Y."/>
            <person name="Wang H."/>
            <person name="Li S."/>
            <person name="Jiang F."/>
            <person name="Yin L."/>
            <person name="Zhang G."/>
            <person name="Qian W."/>
            <person name="Fan W."/>
        </authorList>
    </citation>
    <scope>NUCLEOTIDE SEQUENCE [LARGE SCALE GENOMIC DNA]</scope>
    <source>
        <strain evidence="11">SZHN2017</strain>
        <tissue evidence="11">Muscle</tissue>
    </source>
</reference>
<dbReference type="PROSITE" id="PS51450">
    <property type="entry name" value="LRR"/>
    <property type="match status" value="2"/>
</dbReference>
<dbReference type="PANTHER" id="PTHR48051:SF47">
    <property type="entry name" value="LEUCINE RICH REPEAT AND STERILE ALPHA MOTIF CONTAINING 1"/>
    <property type="match status" value="1"/>
</dbReference>
<evidence type="ECO:0000256" key="1">
    <source>
        <dbReference type="ARBA" id="ARBA00022614"/>
    </source>
</evidence>
<dbReference type="PROSITE" id="PS50105">
    <property type="entry name" value="SAM_DOMAIN"/>
    <property type="match status" value="1"/>
</dbReference>
<dbReference type="Gene3D" id="1.10.150.50">
    <property type="entry name" value="Transcription Factor, Ets-1"/>
    <property type="match status" value="1"/>
</dbReference>
<dbReference type="SUPFAM" id="SSF57850">
    <property type="entry name" value="RING/U-box"/>
    <property type="match status" value="1"/>
</dbReference>
<feature type="region of interest" description="Disordered" evidence="8">
    <location>
        <begin position="80"/>
        <end position="114"/>
    </location>
</feature>
<dbReference type="InterPro" id="IPR013083">
    <property type="entry name" value="Znf_RING/FYVE/PHD"/>
</dbReference>
<organism evidence="11 12">
    <name type="scientific">Pomacea canaliculata</name>
    <name type="common">Golden apple snail</name>
    <dbReference type="NCBI Taxonomy" id="400727"/>
    <lineage>
        <taxon>Eukaryota</taxon>
        <taxon>Metazoa</taxon>
        <taxon>Spiralia</taxon>
        <taxon>Lophotrochozoa</taxon>
        <taxon>Mollusca</taxon>
        <taxon>Gastropoda</taxon>
        <taxon>Caenogastropoda</taxon>
        <taxon>Architaenioglossa</taxon>
        <taxon>Ampullarioidea</taxon>
        <taxon>Ampullariidae</taxon>
        <taxon>Pomacea</taxon>
    </lineage>
</organism>
<dbReference type="InterPro" id="IPR001660">
    <property type="entry name" value="SAM"/>
</dbReference>
<gene>
    <name evidence="11" type="ORF">C0Q70_18189</name>
</gene>
<sequence length="947" mass="108560">MTQKVDERSERPGKITDLDLLRCEEDSISDIFLQGKSQMHGILRWRGKDIFERVVVYEEGIITDAWLPGGWRREGQHLEHDEKTQVSFDGGSGKSPDSGMGTSVNAKSQDAHWHSPLEMARKGTASLTVLLSMTESDESRIFGVKDQVSFVSVLMKDSEVKDQVLRWERNTCRHFLEMRERTASLDSVVVYDQKVNEREITDAMALLEMARKGQQSLDSVVVYDQKVTRGVKRPRYPSMGAKLHIEFNRLLLACKSKSLIMPLFRRQSEKCRKRQQRQEVLAQQDPEPNFDLSECELQEVPSGVYAICKVLQKEALFLHCNWLSSLNGGGILSDLFLLRVLDLHNNELKCLPDDIGFLERLQILNLENNKLKKLPENIGKLSNLQNLNVKGNHLRELPSGICNLPVLRLLDVSKNEITRLNQRLAYVRTLETLLLDEDKMQYPAKDVCCKGTEAIMKYLCAVLPPPRGIRSSQSENCIKALPDEAHIMESLQQYQNFMKQKRVESCVLEQQLANENRLHRELAAAAAANKQSLVDAISQDQVRMDKELNQLSQKKEEERKRFLSVLNNVEKQAEDLLSELADVSEKARKTEALLDEIEKKRMQEDDWFTVTWEELHNLRRREVLDGMKQILSEFEIFEDQRRLMESERESRGERALQLEKVAENGQVESMLYHREIGQRTAMRTLEEQDKLQKQAFQALQMARDAKHSRISNQIVLIEAELAQLTVVEIDRKSMRLETEKSEMEEQRENGQADYWLVQYQRLLDRKPQSLIDKESHLEIAVKKLLILAGADDYLPVFARHRITIETFMELGDEDLKKMGVHERGIRKGILKGIKEELAHTSKPKQKEKGITLLPHLSKPKMNETVPPLEPPSACASNSADVPYQMYITARGFNSECVICLDMLSEVIFLPCGHVCSCVICSSPLTQCPMCRTSVDQKVKLTISTPSV</sequence>
<evidence type="ECO:0000259" key="9">
    <source>
        <dbReference type="PROSITE" id="PS50089"/>
    </source>
</evidence>
<dbReference type="AlphaFoldDB" id="A0A2T7NMI3"/>